<sequence>MPAGAGLSLGAGDLLAVVVDVEVVPGEALVPTVLAGGVAVQRPGDGDLVVTGGLFQVAQGGVASVDQVLGGQQSATGQAGVDAGQDLAVVGGGRGGGHVRDHVGAVGSTGLGQVSGEPLPVPDGVKLSTQIGCAGFGGRLPTGLAHSRGGASVAVASCEVAVLSYRVRY</sequence>
<protein>
    <submittedName>
        <fullName evidence="1">Uncharacterized protein</fullName>
    </submittedName>
</protein>
<evidence type="ECO:0000313" key="1">
    <source>
        <dbReference type="EMBL" id="GAA4781702.1"/>
    </source>
</evidence>
<dbReference type="Proteomes" id="UP001501265">
    <property type="component" value="Unassembled WGS sequence"/>
</dbReference>
<dbReference type="EMBL" id="BAABIG010000001">
    <property type="protein sequence ID" value="GAA4781702.1"/>
    <property type="molecule type" value="Genomic_DNA"/>
</dbReference>
<accession>A0ABP9AJ84</accession>
<name>A0ABP9AJ84_9ACTN</name>
<reference evidence="2" key="1">
    <citation type="journal article" date="2019" name="Int. J. Syst. Evol. Microbiol.">
        <title>The Global Catalogue of Microorganisms (GCM) 10K type strain sequencing project: providing services to taxonomists for standard genome sequencing and annotation.</title>
        <authorList>
            <consortium name="The Broad Institute Genomics Platform"/>
            <consortium name="The Broad Institute Genome Sequencing Center for Infectious Disease"/>
            <person name="Wu L."/>
            <person name="Ma J."/>
        </authorList>
    </citation>
    <scope>NUCLEOTIDE SEQUENCE [LARGE SCALE GENOMIC DNA]</scope>
    <source>
        <strain evidence="2">JCM 18081</strain>
    </source>
</reference>
<comment type="caution">
    <text evidence="1">The sequence shown here is derived from an EMBL/GenBank/DDBJ whole genome shotgun (WGS) entry which is preliminary data.</text>
</comment>
<organism evidence="1 2">
    <name type="scientific">Streptomyces ziwulingensis</name>
    <dbReference type="NCBI Taxonomy" id="1045501"/>
    <lineage>
        <taxon>Bacteria</taxon>
        <taxon>Bacillati</taxon>
        <taxon>Actinomycetota</taxon>
        <taxon>Actinomycetes</taxon>
        <taxon>Kitasatosporales</taxon>
        <taxon>Streptomycetaceae</taxon>
        <taxon>Streptomyces</taxon>
    </lineage>
</organism>
<keyword evidence="2" id="KW-1185">Reference proteome</keyword>
<proteinExistence type="predicted"/>
<evidence type="ECO:0000313" key="2">
    <source>
        <dbReference type="Proteomes" id="UP001501265"/>
    </source>
</evidence>
<gene>
    <name evidence="1" type="ORF">GCM10023220_00140</name>
</gene>